<dbReference type="EMBL" id="JARPYT010000016">
    <property type="protein sequence ID" value="MDT2637947.1"/>
    <property type="molecule type" value="Genomic_DNA"/>
</dbReference>
<proteinExistence type="predicted"/>
<evidence type="ECO:0000259" key="4">
    <source>
        <dbReference type="SMART" id="SM00990"/>
    </source>
</evidence>
<protein>
    <submittedName>
        <fullName evidence="5">VRR-NUC domain-containing protein</fullName>
    </submittedName>
</protein>
<feature type="domain" description="VRR-NUC" evidence="4">
    <location>
        <begin position="10"/>
        <end position="93"/>
    </location>
</feature>
<dbReference type="AlphaFoldDB" id="A0AAW8TLH4"/>
<keyword evidence="2" id="KW-0540">Nuclease</keyword>
<dbReference type="SMART" id="SM00990">
    <property type="entry name" value="VRR_NUC"/>
    <property type="match status" value="1"/>
</dbReference>
<dbReference type="InterPro" id="IPR014883">
    <property type="entry name" value="VRR_NUC"/>
</dbReference>
<organism evidence="5 6">
    <name type="scientific">Enterococcus dongliensis</name>
    <dbReference type="NCBI Taxonomy" id="2559925"/>
    <lineage>
        <taxon>Bacteria</taxon>
        <taxon>Bacillati</taxon>
        <taxon>Bacillota</taxon>
        <taxon>Bacilli</taxon>
        <taxon>Lactobacillales</taxon>
        <taxon>Enterococcaceae</taxon>
        <taxon>Enterococcus</taxon>
    </lineage>
</organism>
<keyword evidence="3" id="KW-0378">Hydrolase</keyword>
<evidence type="ECO:0000256" key="2">
    <source>
        <dbReference type="ARBA" id="ARBA00022722"/>
    </source>
</evidence>
<dbReference type="GO" id="GO:0016788">
    <property type="term" value="F:hydrolase activity, acting on ester bonds"/>
    <property type="evidence" value="ECO:0007669"/>
    <property type="project" value="InterPro"/>
</dbReference>
<comment type="cofactor">
    <cofactor evidence="1">
        <name>Mg(2+)</name>
        <dbReference type="ChEBI" id="CHEBI:18420"/>
    </cofactor>
</comment>
<reference evidence="5" key="1">
    <citation type="submission" date="2023-03" db="EMBL/GenBank/DDBJ databases">
        <authorList>
            <person name="Shen W."/>
            <person name="Cai J."/>
        </authorList>
    </citation>
    <scope>NUCLEOTIDE SEQUENCE</scope>
    <source>
        <strain evidence="5">P55-2</strain>
    </source>
</reference>
<evidence type="ECO:0000313" key="5">
    <source>
        <dbReference type="EMBL" id="MDT2637947.1"/>
    </source>
</evidence>
<dbReference type="Pfam" id="PF08774">
    <property type="entry name" value="VRR_NUC"/>
    <property type="match status" value="1"/>
</dbReference>
<evidence type="ECO:0000256" key="1">
    <source>
        <dbReference type="ARBA" id="ARBA00001946"/>
    </source>
</evidence>
<dbReference type="Gene3D" id="3.40.1350.10">
    <property type="match status" value="1"/>
</dbReference>
<dbReference type="GO" id="GO:0003676">
    <property type="term" value="F:nucleic acid binding"/>
    <property type="evidence" value="ECO:0007669"/>
    <property type="project" value="InterPro"/>
</dbReference>
<accession>A0AAW8TLH4</accession>
<evidence type="ECO:0000313" key="6">
    <source>
        <dbReference type="Proteomes" id="UP001245561"/>
    </source>
</evidence>
<sequence>MSELELQKQIKQELRRLGHKCWQVDSGKKLTHKTRGQGLEKGFPDLFGARSTDGKLFFVEVKIGKGKPSEDQIKFLNAADENGVLNGVAWSLEQALEIVEGRRTIKDLEENK</sequence>
<dbReference type="InterPro" id="IPR011856">
    <property type="entry name" value="tRNA_endonuc-like_dom_sf"/>
</dbReference>
<dbReference type="RefSeq" id="WP_311928588.1">
    <property type="nucleotide sequence ID" value="NZ_JARPYT010000016.1"/>
</dbReference>
<gene>
    <name evidence="5" type="ORF">P7D36_10625</name>
</gene>
<comment type="caution">
    <text evidence="5">The sequence shown here is derived from an EMBL/GenBank/DDBJ whole genome shotgun (WGS) entry which is preliminary data.</text>
</comment>
<evidence type="ECO:0000256" key="3">
    <source>
        <dbReference type="ARBA" id="ARBA00022801"/>
    </source>
</evidence>
<dbReference type="GO" id="GO:0004518">
    <property type="term" value="F:nuclease activity"/>
    <property type="evidence" value="ECO:0007669"/>
    <property type="project" value="UniProtKB-KW"/>
</dbReference>
<dbReference type="Proteomes" id="UP001245561">
    <property type="component" value="Unassembled WGS sequence"/>
</dbReference>
<name>A0AAW8TLH4_9ENTE</name>